<gene>
    <name evidence="2" type="ORF">PSON_ATCC_30995.1.T1380026</name>
</gene>
<evidence type="ECO:0000313" key="3">
    <source>
        <dbReference type="Proteomes" id="UP000692954"/>
    </source>
</evidence>
<organism evidence="2 3">
    <name type="scientific">Paramecium sonneborni</name>
    <dbReference type="NCBI Taxonomy" id="65129"/>
    <lineage>
        <taxon>Eukaryota</taxon>
        <taxon>Sar</taxon>
        <taxon>Alveolata</taxon>
        <taxon>Ciliophora</taxon>
        <taxon>Intramacronucleata</taxon>
        <taxon>Oligohymenophorea</taxon>
        <taxon>Peniculida</taxon>
        <taxon>Parameciidae</taxon>
        <taxon>Paramecium</taxon>
    </lineage>
</organism>
<sequence length="394" mass="46652">MDHFNISSADLDQLYFGIKQKLIGKEDTLKYLTLKLIEKQKRTNYQEVDKKLLDKFSNRLLELVEKCKSQDQLDNLITIQKKLNTMSFIRFLEMLNTTIDFKTNELVNQQNKQTQGWQTNNKQNKNLFQFYEDQFWKLYGLLSLNEDHIDNMILYYQSKQDNIERLFKINMERNKQFDYLSQLKAPLSVDPIHKNHKIPVSYLNRTIEPSRHSRNNRIREALTSNLKLSNQTVLTRSPKKQSRTTSKDVHSENEQIVSQLLDRRSKLNSHDKQNSFYLFCESNVKDRILNSVNLQLNSQPQQSSLDLRVCAQKKISSIDLNQSFNLYLTQSESVTPKKQQQKHRFIQNLNQTFYQQLFPAYKTKIRGLGVMRNHLFNESKALNRLNITISNCKV</sequence>
<protein>
    <submittedName>
        <fullName evidence="2">Uncharacterized protein</fullName>
    </submittedName>
</protein>
<evidence type="ECO:0000256" key="1">
    <source>
        <dbReference type="SAM" id="MobiDB-lite"/>
    </source>
</evidence>
<feature type="region of interest" description="Disordered" evidence="1">
    <location>
        <begin position="232"/>
        <end position="254"/>
    </location>
</feature>
<comment type="caution">
    <text evidence="2">The sequence shown here is derived from an EMBL/GenBank/DDBJ whole genome shotgun (WGS) entry which is preliminary data.</text>
</comment>
<accession>A0A8S1R4A8</accession>
<evidence type="ECO:0000313" key="2">
    <source>
        <dbReference type="EMBL" id="CAD8122355.1"/>
    </source>
</evidence>
<proteinExistence type="predicted"/>
<dbReference type="EMBL" id="CAJJDN010000138">
    <property type="protein sequence ID" value="CAD8122355.1"/>
    <property type="molecule type" value="Genomic_DNA"/>
</dbReference>
<keyword evidence="3" id="KW-1185">Reference proteome</keyword>
<dbReference type="OrthoDB" id="303136at2759"/>
<name>A0A8S1R4A8_9CILI</name>
<dbReference type="Proteomes" id="UP000692954">
    <property type="component" value="Unassembled WGS sequence"/>
</dbReference>
<dbReference type="AlphaFoldDB" id="A0A8S1R4A8"/>
<reference evidence="2" key="1">
    <citation type="submission" date="2021-01" db="EMBL/GenBank/DDBJ databases">
        <authorList>
            <consortium name="Genoscope - CEA"/>
            <person name="William W."/>
        </authorList>
    </citation>
    <scope>NUCLEOTIDE SEQUENCE</scope>
</reference>